<organism evidence="2 3">
    <name type="scientific">Nitzschia inconspicua</name>
    <dbReference type="NCBI Taxonomy" id="303405"/>
    <lineage>
        <taxon>Eukaryota</taxon>
        <taxon>Sar</taxon>
        <taxon>Stramenopiles</taxon>
        <taxon>Ochrophyta</taxon>
        <taxon>Bacillariophyta</taxon>
        <taxon>Bacillariophyceae</taxon>
        <taxon>Bacillariophycidae</taxon>
        <taxon>Bacillariales</taxon>
        <taxon>Bacillariaceae</taxon>
        <taxon>Nitzschia</taxon>
    </lineage>
</organism>
<name>A0A9K3Q7X8_9STRA</name>
<comment type="caution">
    <text evidence="2">The sequence shown here is derived from an EMBL/GenBank/DDBJ whole genome shotgun (WGS) entry which is preliminary data.</text>
</comment>
<reference evidence="2" key="2">
    <citation type="submission" date="2021-04" db="EMBL/GenBank/DDBJ databases">
        <authorList>
            <person name="Podell S."/>
        </authorList>
    </citation>
    <scope>NUCLEOTIDE SEQUENCE</scope>
    <source>
        <strain evidence="2">Hildebrandi</strain>
    </source>
</reference>
<gene>
    <name evidence="2" type="ORF">IV203_013251</name>
</gene>
<evidence type="ECO:0000256" key="1">
    <source>
        <dbReference type="SAM" id="MobiDB-lite"/>
    </source>
</evidence>
<dbReference type="PANTHER" id="PTHR28498">
    <property type="entry name" value="ZINC FINGER SWIM DOMAIN-CONTAINING PROTEIN 7"/>
    <property type="match status" value="1"/>
</dbReference>
<dbReference type="AlphaFoldDB" id="A0A9K3Q7X8"/>
<dbReference type="Proteomes" id="UP000693970">
    <property type="component" value="Unassembled WGS sequence"/>
</dbReference>
<proteinExistence type="predicted"/>
<reference evidence="2" key="1">
    <citation type="journal article" date="2021" name="Sci. Rep.">
        <title>Diploid genomic architecture of Nitzschia inconspicua, an elite biomass production diatom.</title>
        <authorList>
            <person name="Oliver A."/>
            <person name="Podell S."/>
            <person name="Pinowska A."/>
            <person name="Traller J.C."/>
            <person name="Smith S.R."/>
            <person name="McClure R."/>
            <person name="Beliaev A."/>
            <person name="Bohutskyi P."/>
            <person name="Hill E.A."/>
            <person name="Rabines A."/>
            <person name="Zheng H."/>
            <person name="Allen L.Z."/>
            <person name="Kuo A."/>
            <person name="Grigoriev I.V."/>
            <person name="Allen A.E."/>
            <person name="Hazlebeck D."/>
            <person name="Allen E.E."/>
        </authorList>
    </citation>
    <scope>NUCLEOTIDE SEQUENCE</scope>
    <source>
        <strain evidence="2">Hildebrandi</strain>
    </source>
</reference>
<dbReference type="GO" id="GO:0000724">
    <property type="term" value="P:double-strand break repair via homologous recombination"/>
    <property type="evidence" value="ECO:0007669"/>
    <property type="project" value="TreeGrafter"/>
</dbReference>
<dbReference type="GO" id="GO:0097196">
    <property type="term" value="C:Shu complex"/>
    <property type="evidence" value="ECO:0007669"/>
    <property type="project" value="TreeGrafter"/>
</dbReference>
<accession>A0A9K3Q7X8</accession>
<protein>
    <submittedName>
        <fullName evidence="2">Uncharacterized protein</fullName>
    </submittedName>
</protein>
<dbReference type="PANTHER" id="PTHR28498:SF1">
    <property type="entry name" value="ZINC FINGER SWIM DOMAIN-CONTAINING PROTEIN 7"/>
    <property type="match status" value="1"/>
</dbReference>
<keyword evidence="3" id="KW-1185">Reference proteome</keyword>
<sequence>MVASQDMDESNVKSVEPGRSGSAHSLPIPSDWTTPVPPPHTCNALWQLEAFLSQHRHDKKQSKHDVSTGSSCNNNNDDDTAMDELLVTVDYLCGTKLLTSALGLVDSCHSLITQVVAPSGRVAYLVRGSKGDETYLCLLSSSQSSATTTTTTTSTTVPSFSGSVHYCSCRSYFESVNRVSVGMSVSNFGDLGGMSSNTNPQMFRQTHNHNPFNGPPLCKHLLALKLLPYLEGQQDNGTINHPAVVTPHSVYNKSTTTTGTTTARVCPQRKPVNENEFAALLFNHIGMLG</sequence>
<feature type="region of interest" description="Disordered" evidence="1">
    <location>
        <begin position="1"/>
        <end position="34"/>
    </location>
</feature>
<dbReference type="EMBL" id="JAGRRH010000001">
    <property type="protein sequence ID" value="KAG7374156.1"/>
    <property type="molecule type" value="Genomic_DNA"/>
</dbReference>
<evidence type="ECO:0000313" key="3">
    <source>
        <dbReference type="Proteomes" id="UP000693970"/>
    </source>
</evidence>
<evidence type="ECO:0000313" key="2">
    <source>
        <dbReference type="EMBL" id="KAG7374156.1"/>
    </source>
</evidence>